<keyword evidence="2" id="KW-1133">Transmembrane helix</keyword>
<dbReference type="PRINTS" id="PR00120">
    <property type="entry name" value="HATPASE"/>
</dbReference>
<sequence>MTGDGVNDAPALKLADIGVAMGIAGTEVAKEASDMVLADDNFSTIVAAVGEGRSIYNNMKAFIRYMISSNIGEVASIFLTAALGIPEGLIPVQLLWVNLVTDGPPATALGFNPPDKDIMKKPPRRSDDSLISAWILFRYLVIGLYVGIATVGVFIIWYTHGSFLGINLGGDGHTLVTYSQLANWGQCPSWQNFTASPFTAGAQVLTFDNPCDYFQAGKVKATTLSLSVLVAIEMFNSLNALSEDGSLLSMPPWVNPWLLLAMSVSFGLHFLILYVPFLAQVFGIVPLSFNEWLLVLAVTLPVILIDEVLKFIGRCTSGYRYSGRRRAGKSKAE</sequence>
<dbReference type="GO" id="GO:0016020">
    <property type="term" value="C:membrane"/>
    <property type="evidence" value="ECO:0007669"/>
    <property type="project" value="InterPro"/>
</dbReference>
<evidence type="ECO:0000313" key="4">
    <source>
        <dbReference type="EMBL" id="PKI62161.1"/>
    </source>
</evidence>
<dbReference type="InterPro" id="IPR001757">
    <property type="entry name" value="P_typ_ATPase"/>
</dbReference>
<proteinExistence type="predicted"/>
<keyword evidence="2" id="KW-0472">Membrane</keyword>
<organism evidence="4 5">
    <name type="scientific">Punica granatum</name>
    <name type="common">Pomegranate</name>
    <dbReference type="NCBI Taxonomy" id="22663"/>
    <lineage>
        <taxon>Eukaryota</taxon>
        <taxon>Viridiplantae</taxon>
        <taxon>Streptophyta</taxon>
        <taxon>Embryophyta</taxon>
        <taxon>Tracheophyta</taxon>
        <taxon>Spermatophyta</taxon>
        <taxon>Magnoliopsida</taxon>
        <taxon>eudicotyledons</taxon>
        <taxon>Gunneridae</taxon>
        <taxon>Pentapetalae</taxon>
        <taxon>rosids</taxon>
        <taxon>malvids</taxon>
        <taxon>Myrtales</taxon>
        <taxon>Lythraceae</taxon>
        <taxon>Punica</taxon>
    </lineage>
</organism>
<dbReference type="NCBIfam" id="TIGR01494">
    <property type="entry name" value="ATPase_P-type"/>
    <property type="match status" value="1"/>
</dbReference>
<dbReference type="SUPFAM" id="SSF56784">
    <property type="entry name" value="HAD-like"/>
    <property type="match status" value="1"/>
</dbReference>
<dbReference type="FunFam" id="1.20.1110.10:FF:000077">
    <property type="entry name" value="ECA1 (ER-TYPE CA2+-ATPASE 1)"/>
    <property type="match status" value="1"/>
</dbReference>
<feature type="domain" description="Cation-transporting P-type ATPase C-terminal" evidence="3">
    <location>
        <begin position="88"/>
        <end position="312"/>
    </location>
</feature>
<dbReference type="Pfam" id="PF00689">
    <property type="entry name" value="Cation_ATPase_C"/>
    <property type="match status" value="1"/>
</dbReference>
<protein>
    <recommendedName>
        <fullName evidence="3">Cation-transporting P-type ATPase C-terminal domain-containing protein</fullName>
    </recommendedName>
</protein>
<dbReference type="PANTHER" id="PTHR42861">
    <property type="entry name" value="CALCIUM-TRANSPORTING ATPASE"/>
    <property type="match status" value="1"/>
</dbReference>
<dbReference type="PRINTS" id="PR00119">
    <property type="entry name" value="CATATPASE"/>
</dbReference>
<dbReference type="InterPro" id="IPR006068">
    <property type="entry name" value="ATPase_P-typ_cation-transptr_C"/>
</dbReference>
<dbReference type="EMBL" id="PGOL01000988">
    <property type="protein sequence ID" value="PKI62161.1"/>
    <property type="molecule type" value="Genomic_DNA"/>
</dbReference>
<gene>
    <name evidence="4" type="ORF">CRG98_017534</name>
</gene>
<dbReference type="SUPFAM" id="SSF81665">
    <property type="entry name" value="Calcium ATPase, transmembrane domain M"/>
    <property type="match status" value="1"/>
</dbReference>
<name>A0A2I0K0S8_PUNGR</name>
<dbReference type="GO" id="GO:0005524">
    <property type="term" value="F:ATP binding"/>
    <property type="evidence" value="ECO:0007669"/>
    <property type="project" value="InterPro"/>
</dbReference>
<evidence type="ECO:0000256" key="1">
    <source>
        <dbReference type="ARBA" id="ARBA00022842"/>
    </source>
</evidence>
<accession>A0A2I0K0S8</accession>
<dbReference type="GO" id="GO:0016887">
    <property type="term" value="F:ATP hydrolysis activity"/>
    <property type="evidence" value="ECO:0007669"/>
    <property type="project" value="InterPro"/>
</dbReference>
<keyword evidence="1" id="KW-0460">Magnesium</keyword>
<dbReference type="AlphaFoldDB" id="A0A2I0K0S8"/>
<dbReference type="Gene3D" id="1.20.1110.10">
    <property type="entry name" value="Calcium-transporting ATPase, transmembrane domain"/>
    <property type="match status" value="1"/>
</dbReference>
<comment type="caution">
    <text evidence="4">The sequence shown here is derived from an EMBL/GenBank/DDBJ whole genome shotgun (WGS) entry which is preliminary data.</text>
</comment>
<feature type="transmembrane region" description="Helical" evidence="2">
    <location>
        <begin position="292"/>
        <end position="312"/>
    </location>
</feature>
<keyword evidence="2" id="KW-0812">Transmembrane</keyword>
<evidence type="ECO:0000313" key="5">
    <source>
        <dbReference type="Proteomes" id="UP000233551"/>
    </source>
</evidence>
<dbReference type="Proteomes" id="UP000233551">
    <property type="component" value="Unassembled WGS sequence"/>
</dbReference>
<feature type="transmembrane region" description="Helical" evidence="2">
    <location>
        <begin position="257"/>
        <end position="277"/>
    </location>
</feature>
<feature type="transmembrane region" description="Helical" evidence="2">
    <location>
        <begin position="131"/>
        <end position="158"/>
    </location>
</feature>
<dbReference type="InterPro" id="IPR023298">
    <property type="entry name" value="ATPase_P-typ_TM_dom_sf"/>
</dbReference>
<keyword evidence="5" id="KW-1185">Reference proteome</keyword>
<evidence type="ECO:0000259" key="3">
    <source>
        <dbReference type="Pfam" id="PF00689"/>
    </source>
</evidence>
<reference evidence="4 5" key="1">
    <citation type="submission" date="2017-11" db="EMBL/GenBank/DDBJ databases">
        <title>De-novo sequencing of pomegranate (Punica granatum L.) genome.</title>
        <authorList>
            <person name="Akparov Z."/>
            <person name="Amiraslanov A."/>
            <person name="Hajiyeva S."/>
            <person name="Abbasov M."/>
            <person name="Kaur K."/>
            <person name="Hamwieh A."/>
            <person name="Solovyev V."/>
            <person name="Salamov A."/>
            <person name="Braich B."/>
            <person name="Kosarev P."/>
            <person name="Mahmoud A."/>
            <person name="Hajiyev E."/>
            <person name="Babayeva S."/>
            <person name="Izzatullayeva V."/>
            <person name="Mammadov A."/>
            <person name="Mammadov A."/>
            <person name="Sharifova S."/>
            <person name="Ojaghi J."/>
            <person name="Eynullazada K."/>
            <person name="Bayramov B."/>
            <person name="Abdulazimova A."/>
            <person name="Shahmuradov I."/>
        </authorList>
    </citation>
    <scope>NUCLEOTIDE SEQUENCE [LARGE SCALE GENOMIC DNA]</scope>
    <source>
        <strain evidence="5">cv. AG2017</strain>
        <tissue evidence="4">Leaf</tissue>
    </source>
</reference>
<dbReference type="InterPro" id="IPR036412">
    <property type="entry name" value="HAD-like_sf"/>
</dbReference>
<feature type="transmembrane region" description="Helical" evidence="2">
    <location>
        <begin position="62"/>
        <end position="85"/>
    </location>
</feature>
<evidence type="ECO:0000256" key="2">
    <source>
        <dbReference type="SAM" id="Phobius"/>
    </source>
</evidence>
<dbReference type="STRING" id="22663.A0A2I0K0S8"/>